<reference evidence="1 2" key="1">
    <citation type="submission" date="2018-09" db="EMBL/GenBank/DDBJ databases">
        <authorList>
            <person name="Zhu H."/>
        </authorList>
    </citation>
    <scope>NUCLEOTIDE SEQUENCE [LARGE SCALE GENOMIC DNA]</scope>
    <source>
        <strain evidence="1 2">K2W22B-5</strain>
    </source>
</reference>
<sequence>MAIDANVPGSYQKFTESLTITNGTNAKIVVDCLLPGVVAAISGEMALPGELLPRQRVWQGGGRVIGGSISSTDGTAKSLLIYVGQLLTTQDATNTGVLALTASGIARATGSFIADGWSPGNAVMLFGPAAARNVGSATQANTGLLAIVTAVSPLALTVNGASFTADAALPAGARLFRVALRTRRGVAVNAGYADNTPPTPLMGGVQDPATFSAPDTGWELGQTNALIVALFAAASALPARIDVMAEVGLR</sequence>
<dbReference type="AlphaFoldDB" id="A0A418VUW9"/>
<evidence type="ECO:0000313" key="1">
    <source>
        <dbReference type="EMBL" id="RJF80952.1"/>
    </source>
</evidence>
<accession>A0A418VUW9</accession>
<dbReference type="Proteomes" id="UP000283458">
    <property type="component" value="Unassembled WGS sequence"/>
</dbReference>
<dbReference type="EMBL" id="QYUL01000002">
    <property type="protein sequence ID" value="RJF80952.1"/>
    <property type="molecule type" value="Genomic_DNA"/>
</dbReference>
<dbReference type="RefSeq" id="WP_119831045.1">
    <property type="nucleotide sequence ID" value="NZ_QYUL01000002.1"/>
</dbReference>
<proteinExistence type="predicted"/>
<protein>
    <submittedName>
        <fullName evidence="1">Uncharacterized protein</fullName>
    </submittedName>
</protein>
<dbReference type="OrthoDB" id="9208121at2"/>
<comment type="caution">
    <text evidence="1">The sequence shown here is derived from an EMBL/GenBank/DDBJ whole genome shotgun (WGS) entry which is preliminary data.</text>
</comment>
<organism evidence="1 2">
    <name type="scientific">Azospirillum cavernae</name>
    <dbReference type="NCBI Taxonomy" id="2320860"/>
    <lineage>
        <taxon>Bacteria</taxon>
        <taxon>Pseudomonadati</taxon>
        <taxon>Pseudomonadota</taxon>
        <taxon>Alphaproteobacteria</taxon>
        <taxon>Rhodospirillales</taxon>
        <taxon>Azospirillaceae</taxon>
        <taxon>Azospirillum</taxon>
    </lineage>
</organism>
<name>A0A418VUW9_9PROT</name>
<keyword evidence="2" id="KW-1185">Reference proteome</keyword>
<gene>
    <name evidence="1" type="ORF">D3877_12005</name>
</gene>
<evidence type="ECO:0000313" key="2">
    <source>
        <dbReference type="Proteomes" id="UP000283458"/>
    </source>
</evidence>